<protein>
    <submittedName>
        <fullName evidence="1">Uncharacterized protein</fullName>
    </submittedName>
</protein>
<dbReference type="AlphaFoldDB" id="X1DWZ2"/>
<name>X1DWZ2_9ZZZZ</name>
<proteinExistence type="predicted"/>
<dbReference type="EMBL" id="BART01035268">
    <property type="protein sequence ID" value="GAH12725.1"/>
    <property type="molecule type" value="Genomic_DNA"/>
</dbReference>
<accession>X1DWZ2</accession>
<feature type="non-terminal residue" evidence="1">
    <location>
        <position position="1"/>
    </location>
</feature>
<sequence length="35" mass="4217">EDIDDEEEKERVKRDVYERVNAFLDTLGIEEFKEG</sequence>
<comment type="caution">
    <text evidence="1">The sequence shown here is derived from an EMBL/GenBank/DDBJ whole genome shotgun (WGS) entry which is preliminary data.</text>
</comment>
<organism evidence="1">
    <name type="scientific">marine sediment metagenome</name>
    <dbReference type="NCBI Taxonomy" id="412755"/>
    <lineage>
        <taxon>unclassified sequences</taxon>
        <taxon>metagenomes</taxon>
        <taxon>ecological metagenomes</taxon>
    </lineage>
</organism>
<gene>
    <name evidence="1" type="ORF">S01H4_59977</name>
</gene>
<evidence type="ECO:0000313" key="1">
    <source>
        <dbReference type="EMBL" id="GAH12725.1"/>
    </source>
</evidence>
<reference evidence="1" key="1">
    <citation type="journal article" date="2014" name="Front. Microbiol.">
        <title>High frequency of phylogenetically diverse reductive dehalogenase-homologous genes in deep subseafloor sedimentary metagenomes.</title>
        <authorList>
            <person name="Kawai M."/>
            <person name="Futagami T."/>
            <person name="Toyoda A."/>
            <person name="Takaki Y."/>
            <person name="Nishi S."/>
            <person name="Hori S."/>
            <person name="Arai W."/>
            <person name="Tsubouchi T."/>
            <person name="Morono Y."/>
            <person name="Uchiyama I."/>
            <person name="Ito T."/>
            <person name="Fujiyama A."/>
            <person name="Inagaki F."/>
            <person name="Takami H."/>
        </authorList>
    </citation>
    <scope>NUCLEOTIDE SEQUENCE</scope>
    <source>
        <strain evidence="1">Expedition CK06-06</strain>
    </source>
</reference>